<evidence type="ECO:0000259" key="1">
    <source>
        <dbReference type="Pfam" id="PF13360"/>
    </source>
</evidence>
<dbReference type="InterPro" id="IPR015943">
    <property type="entry name" value="WD40/YVTN_repeat-like_dom_sf"/>
</dbReference>
<proteinExistence type="predicted"/>
<evidence type="ECO:0000313" key="3">
    <source>
        <dbReference type="Proteomes" id="UP000659388"/>
    </source>
</evidence>
<dbReference type="InterPro" id="IPR011047">
    <property type="entry name" value="Quinoprotein_ADH-like_sf"/>
</dbReference>
<dbReference type="InterPro" id="IPR002372">
    <property type="entry name" value="PQQ_rpt_dom"/>
</dbReference>
<comment type="caution">
    <text evidence="2">The sequence shown here is derived from an EMBL/GenBank/DDBJ whole genome shotgun (WGS) entry which is preliminary data.</text>
</comment>
<dbReference type="Proteomes" id="UP000659388">
    <property type="component" value="Unassembled WGS sequence"/>
</dbReference>
<sequence>MKKSLFFNLSLLMIFLSSISYSQEKLWKINLKAKLNNVSWIEQANNGVIIAAGDKGLMALDNSTGEEIWFNSELKAVDRSSFQNVEGLPLFFAEYYPLAAKKRALIINASNGDIVYSTQTDGYSIKAYHIIPEEACILFELVSEGERNLMKFSLKNWKSEWTVNLGKIKGLTNKLNNLSGLSFITQGPLFSQNEELIIAIKSEVYVINKNTGSLIWDYSADKDITTLVHSKLNNSLYVGVKNSKRLTVLDPATGKDITPGKLKLKGSMLDIVQDEAGHLVLVETEGFNLIDPKSGELIWKKSYKIEYLDEVIPYEDGFIAIGKDEKNGSISYVDKDGKKVWDSKVKGYAYYATPTQSGILYVSTQRSNILSYKDGKDVWDKDVKFKSIPAVTYDEKENKVILFENKNGYKFDLTTGVITVFAEDVELEEVKKSTPLEAEYLPAGYFITADQHASLLSPDGKVVYTKYFPPVTSVGGLTNLAQKGLAVAGVDIDIEGSLNNLKTLKSLGNGAYRSAGDQNEGTSSTSVVAGLYVGSDASTMATVFEITKTRYYNSRNSKDHKFILTKQKNEDSGRNFIFAINKSTGNIDYKIELIDKTPSYIVDEVDKRVFVNENNQEITCYKL</sequence>
<evidence type="ECO:0000313" key="2">
    <source>
        <dbReference type="EMBL" id="MBL3656937.1"/>
    </source>
</evidence>
<dbReference type="Gene3D" id="2.130.10.10">
    <property type="entry name" value="YVTN repeat-like/Quinoprotein amine dehydrogenase"/>
    <property type="match status" value="1"/>
</dbReference>
<dbReference type="PANTHER" id="PTHR34512">
    <property type="entry name" value="CELL SURFACE PROTEIN"/>
    <property type="match status" value="1"/>
</dbReference>
<feature type="domain" description="Pyrrolo-quinoline quinone repeat" evidence="1">
    <location>
        <begin position="326"/>
        <end position="416"/>
    </location>
</feature>
<gene>
    <name evidence="2" type="ORF">JL102_12395</name>
</gene>
<dbReference type="EMBL" id="JAESIY010000006">
    <property type="protein sequence ID" value="MBL3656937.1"/>
    <property type="molecule type" value="Genomic_DNA"/>
</dbReference>
<dbReference type="RefSeq" id="WP_202244734.1">
    <property type="nucleotide sequence ID" value="NZ_JAESIY010000006.1"/>
</dbReference>
<feature type="domain" description="Pyrrolo-quinoline quinone repeat" evidence="1">
    <location>
        <begin position="201"/>
        <end position="300"/>
    </location>
</feature>
<dbReference type="PANTHER" id="PTHR34512:SF30">
    <property type="entry name" value="OUTER MEMBRANE PROTEIN ASSEMBLY FACTOR BAMB"/>
    <property type="match status" value="1"/>
</dbReference>
<protein>
    <submittedName>
        <fullName evidence="2">PQQ-binding-like beta-propeller repeat protein</fullName>
    </submittedName>
</protein>
<reference evidence="2" key="1">
    <citation type="submission" date="2021-01" db="EMBL/GenBank/DDBJ databases">
        <title>Fulvivirga kasyanovii gen. nov., sp nov., a novel member of the phylum Bacteroidetes isolated from seawater in a mussel farm.</title>
        <authorList>
            <person name="Zhao L.-H."/>
            <person name="Wang Z.-J."/>
        </authorList>
    </citation>
    <scope>NUCLEOTIDE SEQUENCE</scope>
    <source>
        <strain evidence="2">2943</strain>
    </source>
</reference>
<dbReference type="Pfam" id="PF13360">
    <property type="entry name" value="PQQ_2"/>
    <property type="match status" value="2"/>
</dbReference>
<keyword evidence="3" id="KW-1185">Reference proteome</keyword>
<dbReference type="SUPFAM" id="SSF50998">
    <property type="entry name" value="Quinoprotein alcohol dehydrogenase-like"/>
    <property type="match status" value="2"/>
</dbReference>
<accession>A0A937K1Q2</accession>
<name>A0A937K1Q2_9BACT</name>
<dbReference type="AlphaFoldDB" id="A0A937K1Q2"/>
<organism evidence="2 3">
    <name type="scientific">Fulvivirga sediminis</name>
    <dbReference type="NCBI Taxonomy" id="2803949"/>
    <lineage>
        <taxon>Bacteria</taxon>
        <taxon>Pseudomonadati</taxon>
        <taxon>Bacteroidota</taxon>
        <taxon>Cytophagia</taxon>
        <taxon>Cytophagales</taxon>
        <taxon>Fulvivirgaceae</taxon>
        <taxon>Fulvivirga</taxon>
    </lineage>
</organism>